<dbReference type="AlphaFoldDB" id="A0A6C0AQU8"/>
<feature type="transmembrane region" description="Helical" evidence="1">
    <location>
        <begin position="337"/>
        <end position="360"/>
    </location>
</feature>
<evidence type="ECO:0000256" key="1">
    <source>
        <dbReference type="SAM" id="Phobius"/>
    </source>
</evidence>
<name>A0A6C0AQU8_9ZZZZ</name>
<dbReference type="EMBL" id="MN740763">
    <property type="protein sequence ID" value="QHS82134.1"/>
    <property type="molecule type" value="Genomic_DNA"/>
</dbReference>
<proteinExistence type="predicted"/>
<feature type="transmembrane region" description="Helical" evidence="1">
    <location>
        <begin position="306"/>
        <end position="325"/>
    </location>
</feature>
<accession>A0A6C0AQU8</accession>
<keyword evidence="1" id="KW-1133">Transmembrane helix</keyword>
<organism evidence="2">
    <name type="scientific">viral metagenome</name>
    <dbReference type="NCBI Taxonomy" id="1070528"/>
    <lineage>
        <taxon>unclassified sequences</taxon>
        <taxon>metagenomes</taxon>
        <taxon>organismal metagenomes</taxon>
    </lineage>
</organism>
<keyword evidence="1" id="KW-0812">Transmembrane</keyword>
<reference evidence="2" key="1">
    <citation type="journal article" date="2020" name="Nature">
        <title>Giant virus diversity and host interactions through global metagenomics.</title>
        <authorList>
            <person name="Schulz F."/>
            <person name="Roux S."/>
            <person name="Paez-Espino D."/>
            <person name="Jungbluth S."/>
            <person name="Walsh D.A."/>
            <person name="Denef V.J."/>
            <person name="McMahon K.D."/>
            <person name="Konstantinidis K.T."/>
            <person name="Eloe-Fadrosh E.A."/>
            <person name="Kyrpides N.C."/>
            <person name="Woyke T."/>
        </authorList>
    </citation>
    <scope>NUCLEOTIDE SEQUENCE</scope>
    <source>
        <strain evidence="2">GVMAG-S-1101165-79</strain>
    </source>
</reference>
<protein>
    <submittedName>
        <fullName evidence="2">Uncharacterized protein</fullName>
    </submittedName>
</protein>
<sequence length="390" mass="47129">MTNTKRKINRYNKTKINRHNKTKINRHNKTKINRHNKTKINRHNKTKKNIPLSITHVYNKNDTDKTNEKRLSCFLTDNNRIKNFTFNLFYYILQYWKKNTHLKWFSIIRHSLIEKIDGKIILKIGFTDCELNKIIQFINNKEHKQFLLYLEDKFLKVTSCINYLCEPEYTIYHVNFNKELQVKFLKQLKNYMFTTDITWKDIMNTYKLLKNNEERNLYNFFIFDFIYASDDINSVYRQNLSNMSFFRERLSKLNHSKNNFFKLNTCKKSIVDDNFNEYGIYNSTEKYKINKNSPYYKIMTEHNKNILSGPSGSTALLYITLFQFYKVPFTYKNKILLLGMIIADYVPLWHTISEILLLAYPEIEDKNIPKFTLNTNPVIYAINLFKKFIQ</sequence>
<keyword evidence="1" id="KW-0472">Membrane</keyword>
<evidence type="ECO:0000313" key="2">
    <source>
        <dbReference type="EMBL" id="QHS82134.1"/>
    </source>
</evidence>